<dbReference type="InterPro" id="IPR051017">
    <property type="entry name" value="Aldolase-II_Adducin_sf"/>
</dbReference>
<sequence length="263" mass="28716">MPNANSSIGRKNDAEGSSRLQDHLRNNLASSDWPVQLKLAIACRKLADEGHALTLAGQVSARAEDESYWTTQLTSGFSHVTRSSVVRINSNLDVIEGTGIANPAVRFHLWVYKKRPDVNAIVHTHPPYCSALSMTGEELVVAHMDATVFYADCAYLPEWPGVPVSDEEGRIISQALGNKRAILLANHGFLTVGISVEEATYLGILFENAARIHMLARAVGPIKPIEPDLAQEAHDFLLADPIVNATFSSWGSRLLHDCPEITD</sequence>
<protein>
    <recommendedName>
        <fullName evidence="1">Class II aldolase/adducin N-terminal domain-containing protein</fullName>
    </recommendedName>
</protein>
<accession>A0A381TQE1</accession>
<gene>
    <name evidence="2" type="ORF">METZ01_LOCUS70903</name>
</gene>
<dbReference type="Gene3D" id="3.40.225.10">
    <property type="entry name" value="Class II aldolase/adducin N-terminal domain"/>
    <property type="match status" value="1"/>
</dbReference>
<evidence type="ECO:0000259" key="1">
    <source>
        <dbReference type="SMART" id="SM01007"/>
    </source>
</evidence>
<dbReference type="InterPro" id="IPR036409">
    <property type="entry name" value="Aldolase_II/adducin_N_sf"/>
</dbReference>
<dbReference type="SMART" id="SM01007">
    <property type="entry name" value="Aldolase_II"/>
    <property type="match status" value="1"/>
</dbReference>
<dbReference type="PANTHER" id="PTHR10672">
    <property type="entry name" value="ADDUCIN"/>
    <property type="match status" value="1"/>
</dbReference>
<dbReference type="AlphaFoldDB" id="A0A381TQE1"/>
<proteinExistence type="predicted"/>
<dbReference type="GO" id="GO:0051015">
    <property type="term" value="F:actin filament binding"/>
    <property type="evidence" value="ECO:0007669"/>
    <property type="project" value="TreeGrafter"/>
</dbReference>
<dbReference type="InterPro" id="IPR001303">
    <property type="entry name" value="Aldolase_II/adducin_N"/>
</dbReference>
<dbReference type="GO" id="GO:0005856">
    <property type="term" value="C:cytoskeleton"/>
    <property type="evidence" value="ECO:0007669"/>
    <property type="project" value="TreeGrafter"/>
</dbReference>
<reference evidence="2" key="1">
    <citation type="submission" date="2018-05" db="EMBL/GenBank/DDBJ databases">
        <authorList>
            <person name="Lanie J.A."/>
            <person name="Ng W.-L."/>
            <person name="Kazmierczak K.M."/>
            <person name="Andrzejewski T.M."/>
            <person name="Davidsen T.M."/>
            <person name="Wayne K.J."/>
            <person name="Tettelin H."/>
            <person name="Glass J.I."/>
            <person name="Rusch D."/>
            <person name="Podicherti R."/>
            <person name="Tsui H.-C.T."/>
            <person name="Winkler M.E."/>
        </authorList>
    </citation>
    <scope>NUCLEOTIDE SEQUENCE</scope>
</reference>
<dbReference type="SUPFAM" id="SSF53639">
    <property type="entry name" value="AraD/HMP-PK domain-like"/>
    <property type="match status" value="1"/>
</dbReference>
<organism evidence="2">
    <name type="scientific">marine metagenome</name>
    <dbReference type="NCBI Taxonomy" id="408172"/>
    <lineage>
        <taxon>unclassified sequences</taxon>
        <taxon>metagenomes</taxon>
        <taxon>ecological metagenomes</taxon>
    </lineage>
</organism>
<dbReference type="Pfam" id="PF00596">
    <property type="entry name" value="Aldolase_II"/>
    <property type="match status" value="1"/>
</dbReference>
<evidence type="ECO:0000313" key="2">
    <source>
        <dbReference type="EMBL" id="SVA18049.1"/>
    </source>
</evidence>
<dbReference type="EMBL" id="UINC01004955">
    <property type="protein sequence ID" value="SVA18049.1"/>
    <property type="molecule type" value="Genomic_DNA"/>
</dbReference>
<name>A0A381TQE1_9ZZZZ</name>
<dbReference type="NCBIfam" id="NF005484">
    <property type="entry name" value="PRK07090.1"/>
    <property type="match status" value="1"/>
</dbReference>
<feature type="domain" description="Class II aldolase/adducin N-terminal" evidence="1">
    <location>
        <begin position="37"/>
        <end position="214"/>
    </location>
</feature>
<dbReference type="PANTHER" id="PTHR10672:SF3">
    <property type="entry name" value="PROTEIN HU-LI TAI SHAO"/>
    <property type="match status" value="1"/>
</dbReference>